<comment type="caution">
    <text evidence="1">The sequence shown here is derived from an EMBL/GenBank/DDBJ whole genome shotgun (WGS) entry which is preliminary data.</text>
</comment>
<evidence type="ECO:0000313" key="2">
    <source>
        <dbReference type="Proteomes" id="UP001519460"/>
    </source>
</evidence>
<dbReference type="EMBL" id="JACVVK020000018">
    <property type="protein sequence ID" value="KAK7503769.1"/>
    <property type="molecule type" value="Genomic_DNA"/>
</dbReference>
<protein>
    <submittedName>
        <fullName evidence="1">Uncharacterized protein</fullName>
    </submittedName>
</protein>
<sequence length="123" mass="13491">MSYVSCPVDFLPCHKCPQNSGNSLSQKRANSGGRRDLTRYYEVSTTCHPTSEASARQQGRHKTLSTMAALSLVSESLTSVVMQTATLYDVYKGRGGLVAKTHNVTLWGYVAFCRSQTPTSIRP</sequence>
<dbReference type="Proteomes" id="UP001519460">
    <property type="component" value="Unassembled WGS sequence"/>
</dbReference>
<organism evidence="1 2">
    <name type="scientific">Batillaria attramentaria</name>
    <dbReference type="NCBI Taxonomy" id="370345"/>
    <lineage>
        <taxon>Eukaryota</taxon>
        <taxon>Metazoa</taxon>
        <taxon>Spiralia</taxon>
        <taxon>Lophotrochozoa</taxon>
        <taxon>Mollusca</taxon>
        <taxon>Gastropoda</taxon>
        <taxon>Caenogastropoda</taxon>
        <taxon>Sorbeoconcha</taxon>
        <taxon>Cerithioidea</taxon>
        <taxon>Batillariidae</taxon>
        <taxon>Batillaria</taxon>
    </lineage>
</organism>
<dbReference type="AlphaFoldDB" id="A0ABD0LXJ7"/>
<proteinExistence type="predicted"/>
<reference evidence="1 2" key="1">
    <citation type="journal article" date="2023" name="Sci. Data">
        <title>Genome assembly of the Korean intertidal mud-creeper Batillaria attramentaria.</title>
        <authorList>
            <person name="Patra A.K."/>
            <person name="Ho P.T."/>
            <person name="Jun S."/>
            <person name="Lee S.J."/>
            <person name="Kim Y."/>
            <person name="Won Y.J."/>
        </authorList>
    </citation>
    <scope>NUCLEOTIDE SEQUENCE [LARGE SCALE GENOMIC DNA]</scope>
    <source>
        <strain evidence="1">Wonlab-2016</strain>
    </source>
</reference>
<accession>A0ABD0LXJ7</accession>
<keyword evidence="2" id="KW-1185">Reference proteome</keyword>
<gene>
    <name evidence="1" type="ORF">BaRGS_00004892</name>
</gene>
<evidence type="ECO:0000313" key="1">
    <source>
        <dbReference type="EMBL" id="KAK7503769.1"/>
    </source>
</evidence>
<name>A0ABD0LXJ7_9CAEN</name>